<evidence type="ECO:0000313" key="1">
    <source>
        <dbReference type="EMBL" id="KAJ6216569.1"/>
    </source>
</evidence>
<dbReference type="EMBL" id="JAPWDV010000003">
    <property type="protein sequence ID" value="KAJ6216569.1"/>
    <property type="molecule type" value="Genomic_DNA"/>
</dbReference>
<evidence type="ECO:0000313" key="2">
    <source>
        <dbReference type="Proteomes" id="UP001142055"/>
    </source>
</evidence>
<keyword evidence="2" id="KW-1185">Reference proteome</keyword>
<gene>
    <name evidence="1" type="ORF">RDWZM_007726</name>
</gene>
<name>A0A9Q0M010_BLOTA</name>
<organism evidence="1 2">
    <name type="scientific">Blomia tropicalis</name>
    <name type="common">Mite</name>
    <dbReference type="NCBI Taxonomy" id="40697"/>
    <lineage>
        <taxon>Eukaryota</taxon>
        <taxon>Metazoa</taxon>
        <taxon>Ecdysozoa</taxon>
        <taxon>Arthropoda</taxon>
        <taxon>Chelicerata</taxon>
        <taxon>Arachnida</taxon>
        <taxon>Acari</taxon>
        <taxon>Acariformes</taxon>
        <taxon>Sarcoptiformes</taxon>
        <taxon>Astigmata</taxon>
        <taxon>Glycyphagoidea</taxon>
        <taxon>Echimyopodidae</taxon>
        <taxon>Blomia</taxon>
    </lineage>
</organism>
<sequence>MASSSNSSKPSFMSLADILQSTSGGVRTRSSDKVQLGFDLKKNLESINQSNSKLNISRALDQVSTESFNFININQQLKQADNVETKPESNLQILEKPIKLNRRQIKKEDRSNTNSISFNSYGNPLDMIKKVTTEIDKRSDLKGFDFDEKNKQQFDKFKPPGFNLIQLPKDFTLDRGRVNLYQSGIIEVISNDNPPRKFRFKPPTHDNMTSDLAIATDTQVLLERAYICSTDTL</sequence>
<dbReference type="OMA" id="FRFESTN"/>
<reference evidence="1" key="1">
    <citation type="submission" date="2022-12" db="EMBL/GenBank/DDBJ databases">
        <title>Genome assemblies of Blomia tropicalis.</title>
        <authorList>
            <person name="Cui Y."/>
        </authorList>
    </citation>
    <scope>NUCLEOTIDE SEQUENCE</scope>
    <source>
        <tissue evidence="1">Adult mites</tissue>
    </source>
</reference>
<protein>
    <submittedName>
        <fullName evidence="1">Uncharacterized protein</fullName>
    </submittedName>
</protein>
<dbReference type="Proteomes" id="UP001142055">
    <property type="component" value="Chromosome 3"/>
</dbReference>
<dbReference type="AlphaFoldDB" id="A0A9Q0M010"/>
<proteinExistence type="predicted"/>
<comment type="caution">
    <text evidence="1">The sequence shown here is derived from an EMBL/GenBank/DDBJ whole genome shotgun (WGS) entry which is preliminary data.</text>
</comment>
<accession>A0A9Q0M010</accession>